<dbReference type="PANTHER" id="PTHR23070">
    <property type="entry name" value="BCS1 AAA-TYPE ATPASE"/>
    <property type="match status" value="1"/>
</dbReference>
<accession>A0A6A6V6B3</accession>
<comment type="similarity">
    <text evidence="1">Belongs to the AAA ATPase family.</text>
</comment>
<keyword evidence="1" id="KW-0067">ATP-binding</keyword>
<dbReference type="EMBL" id="MU006584">
    <property type="protein sequence ID" value="KAF2745050.1"/>
    <property type="molecule type" value="Genomic_DNA"/>
</dbReference>
<evidence type="ECO:0000313" key="4">
    <source>
        <dbReference type="Proteomes" id="UP000799440"/>
    </source>
</evidence>
<organism evidence="3 4">
    <name type="scientific">Sporormia fimetaria CBS 119925</name>
    <dbReference type="NCBI Taxonomy" id="1340428"/>
    <lineage>
        <taxon>Eukaryota</taxon>
        <taxon>Fungi</taxon>
        <taxon>Dikarya</taxon>
        <taxon>Ascomycota</taxon>
        <taxon>Pezizomycotina</taxon>
        <taxon>Dothideomycetes</taxon>
        <taxon>Pleosporomycetidae</taxon>
        <taxon>Pleosporales</taxon>
        <taxon>Sporormiaceae</taxon>
        <taxon>Sporormia</taxon>
    </lineage>
</organism>
<dbReference type="InterPro" id="IPR003960">
    <property type="entry name" value="ATPase_AAA_CS"/>
</dbReference>
<sequence length="196" mass="22350">MALAGHFNLRLYCVSVSNRDEKDSDILELFRNVPERSVILLEDIDAVDRQLSRDDRTTKDEEDKKGGITLSGLLNAIDGATSSDGTILIVTSNYPDRLDKALKRPGRIDYQFEFPLSSRHQIEHRDRTSALRPPTHDNWNIKASASVCWISDCLVIYRTRHTTTAIRSHAKYHSCSPRSQTREIAKVGLCYFNMRV</sequence>
<keyword evidence="4" id="KW-1185">Reference proteome</keyword>
<reference evidence="3" key="1">
    <citation type="journal article" date="2020" name="Stud. Mycol.">
        <title>101 Dothideomycetes genomes: a test case for predicting lifestyles and emergence of pathogens.</title>
        <authorList>
            <person name="Haridas S."/>
            <person name="Albert R."/>
            <person name="Binder M."/>
            <person name="Bloem J."/>
            <person name="Labutti K."/>
            <person name="Salamov A."/>
            <person name="Andreopoulos B."/>
            <person name="Baker S."/>
            <person name="Barry K."/>
            <person name="Bills G."/>
            <person name="Bluhm B."/>
            <person name="Cannon C."/>
            <person name="Castanera R."/>
            <person name="Culley D."/>
            <person name="Daum C."/>
            <person name="Ezra D."/>
            <person name="Gonzalez J."/>
            <person name="Henrissat B."/>
            <person name="Kuo A."/>
            <person name="Liang C."/>
            <person name="Lipzen A."/>
            <person name="Lutzoni F."/>
            <person name="Magnuson J."/>
            <person name="Mondo S."/>
            <person name="Nolan M."/>
            <person name="Ohm R."/>
            <person name="Pangilinan J."/>
            <person name="Park H.-J."/>
            <person name="Ramirez L."/>
            <person name="Alfaro M."/>
            <person name="Sun H."/>
            <person name="Tritt A."/>
            <person name="Yoshinaga Y."/>
            <person name="Zwiers L.-H."/>
            <person name="Turgeon B."/>
            <person name="Goodwin S."/>
            <person name="Spatafora J."/>
            <person name="Crous P."/>
            <person name="Grigoriev I."/>
        </authorList>
    </citation>
    <scope>NUCLEOTIDE SEQUENCE</scope>
    <source>
        <strain evidence="3">CBS 119925</strain>
    </source>
</reference>
<dbReference type="InterPro" id="IPR003959">
    <property type="entry name" value="ATPase_AAA_core"/>
</dbReference>
<dbReference type="InterPro" id="IPR050747">
    <property type="entry name" value="Mitochondrial_chaperone_BCS1"/>
</dbReference>
<protein>
    <recommendedName>
        <fullName evidence="2">ATPase AAA-type core domain-containing protein</fullName>
    </recommendedName>
</protein>
<keyword evidence="1" id="KW-0547">Nucleotide-binding</keyword>
<feature type="domain" description="ATPase AAA-type core" evidence="2">
    <location>
        <begin position="2"/>
        <end position="116"/>
    </location>
</feature>
<name>A0A6A6V6B3_9PLEO</name>
<dbReference type="Pfam" id="PF00004">
    <property type="entry name" value="AAA"/>
    <property type="match status" value="1"/>
</dbReference>
<dbReference type="GO" id="GO:0016887">
    <property type="term" value="F:ATP hydrolysis activity"/>
    <property type="evidence" value="ECO:0007669"/>
    <property type="project" value="InterPro"/>
</dbReference>
<dbReference type="SUPFAM" id="SSF52540">
    <property type="entry name" value="P-loop containing nucleoside triphosphate hydrolases"/>
    <property type="match status" value="1"/>
</dbReference>
<evidence type="ECO:0000256" key="1">
    <source>
        <dbReference type="RuleBase" id="RU003651"/>
    </source>
</evidence>
<evidence type="ECO:0000259" key="2">
    <source>
        <dbReference type="Pfam" id="PF00004"/>
    </source>
</evidence>
<proteinExistence type="inferred from homology"/>
<dbReference type="Proteomes" id="UP000799440">
    <property type="component" value="Unassembled WGS sequence"/>
</dbReference>
<dbReference type="InterPro" id="IPR027417">
    <property type="entry name" value="P-loop_NTPase"/>
</dbReference>
<gene>
    <name evidence="3" type="ORF">M011DRAFT_469770</name>
</gene>
<evidence type="ECO:0000313" key="3">
    <source>
        <dbReference type="EMBL" id="KAF2745050.1"/>
    </source>
</evidence>
<dbReference type="AlphaFoldDB" id="A0A6A6V6B3"/>
<dbReference type="GO" id="GO:0005524">
    <property type="term" value="F:ATP binding"/>
    <property type="evidence" value="ECO:0007669"/>
    <property type="project" value="UniProtKB-KW"/>
</dbReference>
<dbReference type="Gene3D" id="3.40.50.300">
    <property type="entry name" value="P-loop containing nucleotide triphosphate hydrolases"/>
    <property type="match status" value="1"/>
</dbReference>
<dbReference type="OrthoDB" id="10251412at2759"/>
<dbReference type="PROSITE" id="PS00674">
    <property type="entry name" value="AAA"/>
    <property type="match status" value="1"/>
</dbReference>